<gene>
    <name evidence="2" type="ORF">JM93_02840</name>
</gene>
<comment type="caution">
    <text evidence="2">The sequence shown here is derived from an EMBL/GenBank/DDBJ whole genome shotgun (WGS) entry which is preliminary data.</text>
</comment>
<keyword evidence="3" id="KW-1185">Reference proteome</keyword>
<name>A0A562SXW1_9HYPH</name>
<evidence type="ECO:0000256" key="1">
    <source>
        <dbReference type="SAM" id="MobiDB-lite"/>
    </source>
</evidence>
<dbReference type="AlphaFoldDB" id="A0A562SXW1"/>
<reference evidence="2 3" key="1">
    <citation type="submission" date="2019-07" db="EMBL/GenBank/DDBJ databases">
        <title>Genomic Encyclopedia of Archaeal and Bacterial Type Strains, Phase II (KMG-II): from individual species to whole genera.</title>
        <authorList>
            <person name="Goeker M."/>
        </authorList>
    </citation>
    <scope>NUCLEOTIDE SEQUENCE [LARGE SCALE GENOMIC DNA]</scope>
    <source>
        <strain evidence="2 3">ATCC BAA-252</strain>
    </source>
</reference>
<dbReference type="Proteomes" id="UP000320593">
    <property type="component" value="Unassembled WGS sequence"/>
</dbReference>
<organism evidence="2 3">
    <name type="scientific">Roseibium hamelinense</name>
    <dbReference type="NCBI Taxonomy" id="150831"/>
    <lineage>
        <taxon>Bacteria</taxon>
        <taxon>Pseudomonadati</taxon>
        <taxon>Pseudomonadota</taxon>
        <taxon>Alphaproteobacteria</taxon>
        <taxon>Hyphomicrobiales</taxon>
        <taxon>Stappiaceae</taxon>
        <taxon>Roseibium</taxon>
    </lineage>
</organism>
<protein>
    <submittedName>
        <fullName evidence="2">Uncharacterized protein</fullName>
    </submittedName>
</protein>
<evidence type="ECO:0000313" key="2">
    <source>
        <dbReference type="EMBL" id="TWI86132.1"/>
    </source>
</evidence>
<proteinExistence type="predicted"/>
<dbReference type="RefSeq" id="WP_155197545.1">
    <property type="nucleotide sequence ID" value="NZ_SMLY01000074.1"/>
</dbReference>
<evidence type="ECO:0000313" key="3">
    <source>
        <dbReference type="Proteomes" id="UP000320593"/>
    </source>
</evidence>
<sequence>MQIPKYYFDVPDTTMQARAIARRYWGKRIKSWAGSFSGGPDKQPNPLTMQGLDRS</sequence>
<accession>A0A562SXW1</accession>
<feature type="region of interest" description="Disordered" evidence="1">
    <location>
        <begin position="33"/>
        <end position="55"/>
    </location>
</feature>
<dbReference type="EMBL" id="VLLF01000006">
    <property type="protein sequence ID" value="TWI86132.1"/>
    <property type="molecule type" value="Genomic_DNA"/>
</dbReference>